<evidence type="ECO:0000313" key="7">
    <source>
        <dbReference type="EMBL" id="KAK4286603.1"/>
    </source>
</evidence>
<proteinExistence type="predicted"/>
<dbReference type="FunFam" id="3.30.70.330:FF:000497">
    <property type="entry name" value="flowering time control protein FPA"/>
    <property type="match status" value="1"/>
</dbReference>
<evidence type="ECO:0000256" key="1">
    <source>
        <dbReference type="ARBA" id="ARBA00004123"/>
    </source>
</evidence>
<dbReference type="InterPro" id="IPR000504">
    <property type="entry name" value="RRM_dom"/>
</dbReference>
<feature type="domain" description="RRM" evidence="6">
    <location>
        <begin position="29"/>
        <end position="101"/>
    </location>
</feature>
<dbReference type="SUPFAM" id="SSF54928">
    <property type="entry name" value="RNA-binding domain, RBD"/>
    <property type="match status" value="3"/>
</dbReference>
<dbReference type="PROSITE" id="PS50102">
    <property type="entry name" value="RRM"/>
    <property type="match status" value="3"/>
</dbReference>
<comment type="subcellular location">
    <subcellularLocation>
        <location evidence="1">Nucleus</location>
    </subcellularLocation>
</comment>
<feature type="region of interest" description="Disordered" evidence="5">
    <location>
        <begin position="1"/>
        <end position="25"/>
    </location>
</feature>
<evidence type="ECO:0000259" key="6">
    <source>
        <dbReference type="PROSITE" id="PS50102"/>
    </source>
</evidence>
<gene>
    <name evidence="7" type="ORF">QN277_003133</name>
</gene>
<dbReference type="EMBL" id="JAWXYG010000001">
    <property type="protein sequence ID" value="KAK4286603.1"/>
    <property type="molecule type" value="Genomic_DNA"/>
</dbReference>
<feature type="domain" description="RRM" evidence="6">
    <location>
        <begin position="106"/>
        <end position="178"/>
    </location>
</feature>
<comment type="caution">
    <text evidence="7">The sequence shown here is derived from an EMBL/GenBank/DDBJ whole genome shotgun (WGS) entry which is preliminary data.</text>
</comment>
<evidence type="ECO:0000256" key="4">
    <source>
        <dbReference type="PROSITE-ProRule" id="PRU00176"/>
    </source>
</evidence>
<evidence type="ECO:0000256" key="3">
    <source>
        <dbReference type="ARBA" id="ARBA00023242"/>
    </source>
</evidence>
<dbReference type="Gene3D" id="3.30.70.330">
    <property type="match status" value="3"/>
</dbReference>
<feature type="region of interest" description="Disordered" evidence="5">
    <location>
        <begin position="200"/>
        <end position="222"/>
    </location>
</feature>
<dbReference type="CDD" id="cd00590">
    <property type="entry name" value="RRM_SF"/>
    <property type="match status" value="2"/>
</dbReference>
<dbReference type="InterPro" id="IPR035979">
    <property type="entry name" value="RBD_domain_sf"/>
</dbReference>
<reference evidence="7" key="1">
    <citation type="submission" date="2023-10" db="EMBL/GenBank/DDBJ databases">
        <title>Chromosome-level genome of the transformable northern wattle, Acacia crassicarpa.</title>
        <authorList>
            <person name="Massaro I."/>
            <person name="Sinha N.R."/>
            <person name="Poethig S."/>
            <person name="Leichty A.R."/>
        </authorList>
    </citation>
    <scope>NUCLEOTIDE SEQUENCE</scope>
    <source>
        <strain evidence="7">Acra3RX</strain>
        <tissue evidence="7">Leaf</tissue>
    </source>
</reference>
<dbReference type="GO" id="GO:0005634">
    <property type="term" value="C:nucleus"/>
    <property type="evidence" value="ECO:0007669"/>
    <property type="project" value="UniProtKB-SubCell"/>
</dbReference>
<dbReference type="Pfam" id="PF00076">
    <property type="entry name" value="RRM_1"/>
    <property type="match status" value="3"/>
</dbReference>
<dbReference type="PANTHER" id="PTHR23189">
    <property type="entry name" value="RNA RECOGNITION MOTIF-CONTAINING"/>
    <property type="match status" value="1"/>
</dbReference>
<evidence type="ECO:0000256" key="2">
    <source>
        <dbReference type="ARBA" id="ARBA00022884"/>
    </source>
</evidence>
<sequence length="997" mass="108296">MPLPAKSIKAAQEGGGSVKDFEDPETPSNNLWIGNLSHDVTESDLMALFAQYGALDSVTSYSSRSYGFVFFKRVEDAKAAKNALQGTLLRGIPMKIEFARPAKPCKQLWVGGISPTVTKEGLEAEFRKFGKIEDFKFVRDRNTAFVEYFNLDDATHAMKMMNGKQIDGDQIRVDFLRSQLSKKDMLLEYGQFQGKITGPPDFYSGQKRPLQAQPSVGRKGDGQPSNILWIGYPPSLQIDEQMLHNAMILFGEIERIKSFPSRHYSFVEFRSVDEARRAKEGLQGRLFNDPRITIMYSSSELAPGKDYPGIFPGSKGTKPDMFLPEQTFRPLQMDVFGHNRPMAPNNFPSQLAPGVIVGPNVPLRPFGPQGSLEPLLSGSEFNELGTSQKFQDGVSKSQMGPNWKRPSPPAPGMLHSTPGIRAPTRSTSSAWDVLDINQFQRDPKRSRTDGALPVDDAAFPLRNVDDRAVGLEQSYGMDPVIDVGSGPFVNIQGKAHPGPVGARISTGVPASVQVDIDHIWRGIIAKGGTPVCQARCVPIGKGIGTELPEVVDCSARTGLDMLTKHYADAIGFDVVFFLPDSEDDFASYTEFLRYLGAKNRAGVAKFVDGTTLFLVPPSDFLTKVLKVAGPERLYGVVLKFPSMPSGTSLQQPLPLSIPSTQYIDRQQVTPSQVEYSQIPAKEEEILPMDYNRLLHDESKVSSKRLYPAASGTSLVQSVPPDYSSSNTAAATQPGVTLTPELIATLASLLPGTTQSSATDGAKSAGGSSTMKAPFPPVVPTDANQSHVWKQDHQIADPSSHVLQQAASTYYQPYPLSSTYGHPGQVVPGSSNIQDSAAGLQQQVAISSRPMTNFSMPSQSGQVTVSLPMNQPYQVEVSSSSQKGYGVAQGMDASVLYSSQAFQNPNIYVSSANQVHSANPSQQQTAMPYSADKVNAELPNQQFQSALQGASQGTSSEVEADKNQRYQSTLQFAASLLLQIQQQQQQQTQGGRGAGNQQ</sequence>
<dbReference type="CDD" id="cd21546">
    <property type="entry name" value="SPOC_FPA-like"/>
    <property type="match status" value="1"/>
</dbReference>
<keyword evidence="3" id="KW-0539">Nucleus</keyword>
<dbReference type="AlphaFoldDB" id="A0AAE1NB11"/>
<dbReference type="GO" id="GO:0003723">
    <property type="term" value="F:RNA binding"/>
    <property type="evidence" value="ECO:0007669"/>
    <property type="project" value="UniProtKB-UniRule"/>
</dbReference>
<dbReference type="Proteomes" id="UP001293593">
    <property type="component" value="Unassembled WGS sequence"/>
</dbReference>
<feature type="region of interest" description="Disordered" evidence="5">
    <location>
        <begin position="752"/>
        <end position="773"/>
    </location>
</feature>
<evidence type="ECO:0000256" key="5">
    <source>
        <dbReference type="SAM" id="MobiDB-lite"/>
    </source>
</evidence>
<dbReference type="Pfam" id="PF07744">
    <property type="entry name" value="SPOC"/>
    <property type="match status" value="1"/>
</dbReference>
<evidence type="ECO:0000313" key="8">
    <source>
        <dbReference type="Proteomes" id="UP001293593"/>
    </source>
</evidence>
<dbReference type="SMART" id="SM00360">
    <property type="entry name" value="RRM"/>
    <property type="match status" value="3"/>
</dbReference>
<protein>
    <recommendedName>
        <fullName evidence="6">RRM domain-containing protein</fullName>
    </recommendedName>
</protein>
<organism evidence="7 8">
    <name type="scientific">Acacia crassicarpa</name>
    <name type="common">northern wattle</name>
    <dbReference type="NCBI Taxonomy" id="499986"/>
    <lineage>
        <taxon>Eukaryota</taxon>
        <taxon>Viridiplantae</taxon>
        <taxon>Streptophyta</taxon>
        <taxon>Embryophyta</taxon>
        <taxon>Tracheophyta</taxon>
        <taxon>Spermatophyta</taxon>
        <taxon>Magnoliopsida</taxon>
        <taxon>eudicotyledons</taxon>
        <taxon>Gunneridae</taxon>
        <taxon>Pentapetalae</taxon>
        <taxon>rosids</taxon>
        <taxon>fabids</taxon>
        <taxon>Fabales</taxon>
        <taxon>Fabaceae</taxon>
        <taxon>Caesalpinioideae</taxon>
        <taxon>mimosoid clade</taxon>
        <taxon>Acacieae</taxon>
        <taxon>Acacia</taxon>
    </lineage>
</organism>
<accession>A0AAE1NB11</accession>
<name>A0AAE1NB11_9FABA</name>
<dbReference type="InterPro" id="IPR012677">
    <property type="entry name" value="Nucleotide-bd_a/b_plait_sf"/>
</dbReference>
<dbReference type="InterPro" id="IPR012921">
    <property type="entry name" value="SPOC_C"/>
</dbReference>
<feature type="domain" description="RRM" evidence="6">
    <location>
        <begin position="226"/>
        <end position="299"/>
    </location>
</feature>
<keyword evidence="2 4" id="KW-0694">RNA-binding</keyword>
<dbReference type="FunFam" id="3.30.70.330:FF:000415">
    <property type="entry name" value="Flowering time control protein FPA"/>
    <property type="match status" value="1"/>
</dbReference>
<keyword evidence="8" id="KW-1185">Reference proteome</keyword>